<dbReference type="AlphaFoldDB" id="B0E0V0"/>
<dbReference type="EMBL" id="DS547163">
    <property type="protein sequence ID" value="EDQ99508.1"/>
    <property type="molecule type" value="Genomic_DNA"/>
</dbReference>
<evidence type="ECO:0000313" key="1">
    <source>
        <dbReference type="EMBL" id="EDQ99508.1"/>
    </source>
</evidence>
<dbReference type="HOGENOM" id="CLU_1147364_0_0_1"/>
<organism evidence="2">
    <name type="scientific">Laccaria bicolor (strain S238N-H82 / ATCC MYA-4686)</name>
    <name type="common">Bicoloured deceiver</name>
    <name type="synonym">Laccaria laccata var. bicolor</name>
    <dbReference type="NCBI Taxonomy" id="486041"/>
    <lineage>
        <taxon>Eukaryota</taxon>
        <taxon>Fungi</taxon>
        <taxon>Dikarya</taxon>
        <taxon>Basidiomycota</taxon>
        <taxon>Agaricomycotina</taxon>
        <taxon>Agaricomycetes</taxon>
        <taxon>Agaricomycetidae</taxon>
        <taxon>Agaricales</taxon>
        <taxon>Agaricineae</taxon>
        <taxon>Hydnangiaceae</taxon>
        <taxon>Laccaria</taxon>
    </lineage>
</organism>
<protein>
    <submittedName>
        <fullName evidence="1">Predicted protein</fullName>
    </submittedName>
</protein>
<proteinExistence type="predicted"/>
<dbReference type="KEGG" id="lbc:LACBIDRAFT_334942"/>
<dbReference type="InParanoid" id="B0E0V0"/>
<sequence length="242" mass="27480">MPRIWNKVIGETCAALPLEQLASLDVSASQMTEQMWLRRFGKLTHLRSICAQGMAIHMLLSAMIAEPGITTSASVPTNSLTQNHSCNQRKMPPTVYFPSLHHLTIEDTSFDIDYDHESAELEGLKDCLMEHNERKAEVRKLTLSQCHRLTAEHVDKLEEIVVDVIKWCYVPPNKLQIFQVGTRQTPALQQHSMYPFFPHFNLHIIMMCMNRSRFISQIAKGALLCGAYGYLYCTISINSAVT</sequence>
<keyword evidence="2" id="KW-1185">Reference proteome</keyword>
<dbReference type="RefSeq" id="XP_001889857.1">
    <property type="nucleotide sequence ID" value="XM_001889822.1"/>
</dbReference>
<reference evidence="1 2" key="1">
    <citation type="journal article" date="2008" name="Nature">
        <title>The genome of Laccaria bicolor provides insights into mycorrhizal symbiosis.</title>
        <authorList>
            <person name="Martin F."/>
            <person name="Aerts A."/>
            <person name="Ahren D."/>
            <person name="Brun A."/>
            <person name="Danchin E.G.J."/>
            <person name="Duchaussoy F."/>
            <person name="Gibon J."/>
            <person name="Kohler A."/>
            <person name="Lindquist E."/>
            <person name="Pereda V."/>
            <person name="Salamov A."/>
            <person name="Shapiro H.J."/>
            <person name="Wuyts J."/>
            <person name="Blaudez D."/>
            <person name="Buee M."/>
            <person name="Brokstein P."/>
            <person name="Canbaeck B."/>
            <person name="Cohen D."/>
            <person name="Courty P.E."/>
            <person name="Coutinho P.M."/>
            <person name="Delaruelle C."/>
            <person name="Detter J.C."/>
            <person name="Deveau A."/>
            <person name="DiFazio S."/>
            <person name="Duplessis S."/>
            <person name="Fraissinet-Tachet L."/>
            <person name="Lucic E."/>
            <person name="Frey-Klett P."/>
            <person name="Fourrey C."/>
            <person name="Feussner I."/>
            <person name="Gay G."/>
            <person name="Grimwood J."/>
            <person name="Hoegger P.J."/>
            <person name="Jain P."/>
            <person name="Kilaru S."/>
            <person name="Labbe J."/>
            <person name="Lin Y.C."/>
            <person name="Legue V."/>
            <person name="Le Tacon F."/>
            <person name="Marmeisse R."/>
            <person name="Melayah D."/>
            <person name="Montanini B."/>
            <person name="Muratet M."/>
            <person name="Nehls U."/>
            <person name="Niculita-Hirzel H."/>
            <person name="Oudot-Le Secq M.P."/>
            <person name="Peter M."/>
            <person name="Quesneville H."/>
            <person name="Rajashekar B."/>
            <person name="Reich M."/>
            <person name="Rouhier N."/>
            <person name="Schmutz J."/>
            <person name="Yin T."/>
            <person name="Chalot M."/>
            <person name="Henrissat B."/>
            <person name="Kuees U."/>
            <person name="Lucas S."/>
            <person name="Van de Peer Y."/>
            <person name="Podila G.K."/>
            <person name="Polle A."/>
            <person name="Pukkila P.J."/>
            <person name="Richardson P.M."/>
            <person name="Rouze P."/>
            <person name="Sanders I.R."/>
            <person name="Stajich J.E."/>
            <person name="Tunlid A."/>
            <person name="Tuskan G."/>
            <person name="Grigoriev I.V."/>
        </authorList>
    </citation>
    <scope>NUCLEOTIDE SEQUENCE [LARGE SCALE GENOMIC DNA]</scope>
    <source>
        <strain evidence="2">S238N-H82 / ATCC MYA-4686</strain>
    </source>
</reference>
<gene>
    <name evidence="1" type="ORF">LACBIDRAFT_334942</name>
</gene>
<dbReference type="Proteomes" id="UP000001194">
    <property type="component" value="Unassembled WGS sequence"/>
</dbReference>
<evidence type="ECO:0000313" key="2">
    <source>
        <dbReference type="Proteomes" id="UP000001194"/>
    </source>
</evidence>
<accession>B0E0V0</accession>
<name>B0E0V0_LACBS</name>
<dbReference type="GeneID" id="6085517"/>